<dbReference type="PANTHER" id="PTHR43591:SF24">
    <property type="entry name" value="2-METHOXY-6-POLYPRENYL-1,4-BENZOQUINOL METHYLASE, MITOCHONDRIAL"/>
    <property type="match status" value="1"/>
</dbReference>
<feature type="domain" description="Methyltransferase" evidence="1">
    <location>
        <begin position="37"/>
        <end position="147"/>
    </location>
</feature>
<dbReference type="KEGG" id="halt:IM660_12640"/>
<protein>
    <submittedName>
        <fullName evidence="2">Methyltransferase domain-containing protein</fullName>
    </submittedName>
</protein>
<gene>
    <name evidence="2" type="ORF">IM660_12640</name>
</gene>
<keyword evidence="2" id="KW-0489">Methyltransferase</keyword>
<dbReference type="InterPro" id="IPR025714">
    <property type="entry name" value="Methyltranfer_dom"/>
</dbReference>
<sequence>MGSVDTYTHGHHESVLASHGWRTAENSAAYLLPLLERGQDVLDVGCGPGTITVGLAERVNPGRVLGLDRSQDVLLKASELAEVRGVENIEFEQGDVYELPHSKGTFDVVHAHQVLQHLSDPVAALKEMARVTRHGGVIAVRDADYAAMCWYPEFPGLDRWREVYHKVTRAHGAEADAGRRLLAWAHQAGFEDVSPSAGIWCYAGEDDRLWWSHSWAERITRSAFATHALEEGFATADELDEMAEAWRAWGEHEDGWFSVTHGELLIRV</sequence>
<dbReference type="GO" id="GO:0008168">
    <property type="term" value="F:methyltransferase activity"/>
    <property type="evidence" value="ECO:0007669"/>
    <property type="project" value="UniProtKB-KW"/>
</dbReference>
<evidence type="ECO:0000313" key="3">
    <source>
        <dbReference type="Proteomes" id="UP000593758"/>
    </source>
</evidence>
<keyword evidence="2" id="KW-0808">Transferase</keyword>
<evidence type="ECO:0000313" key="2">
    <source>
        <dbReference type="EMBL" id="QOR69525.1"/>
    </source>
</evidence>
<dbReference type="GO" id="GO:0032259">
    <property type="term" value="P:methylation"/>
    <property type="evidence" value="ECO:0007669"/>
    <property type="project" value="UniProtKB-KW"/>
</dbReference>
<dbReference type="EMBL" id="CP063169">
    <property type="protein sequence ID" value="QOR69525.1"/>
    <property type="molecule type" value="Genomic_DNA"/>
</dbReference>
<dbReference type="CDD" id="cd02440">
    <property type="entry name" value="AdoMet_MTases"/>
    <property type="match status" value="1"/>
</dbReference>
<name>A0A7M1SPY4_9MICO</name>
<dbReference type="AlphaFoldDB" id="A0A7M1SPY4"/>
<organism evidence="2 3">
    <name type="scientific">Ruania alkalisoli</name>
    <dbReference type="NCBI Taxonomy" id="2779775"/>
    <lineage>
        <taxon>Bacteria</taxon>
        <taxon>Bacillati</taxon>
        <taxon>Actinomycetota</taxon>
        <taxon>Actinomycetes</taxon>
        <taxon>Micrococcales</taxon>
        <taxon>Ruaniaceae</taxon>
        <taxon>Ruania</taxon>
    </lineage>
</organism>
<dbReference type="PANTHER" id="PTHR43591">
    <property type="entry name" value="METHYLTRANSFERASE"/>
    <property type="match status" value="1"/>
</dbReference>
<dbReference type="RefSeq" id="WP_193495963.1">
    <property type="nucleotide sequence ID" value="NZ_CP063169.1"/>
</dbReference>
<evidence type="ECO:0000259" key="1">
    <source>
        <dbReference type="Pfam" id="PF13847"/>
    </source>
</evidence>
<keyword evidence="3" id="KW-1185">Reference proteome</keyword>
<dbReference type="Pfam" id="PF13847">
    <property type="entry name" value="Methyltransf_31"/>
    <property type="match status" value="1"/>
</dbReference>
<dbReference type="Proteomes" id="UP000593758">
    <property type="component" value="Chromosome"/>
</dbReference>
<accession>A0A7M1SPY4</accession>
<dbReference type="SUPFAM" id="SSF53335">
    <property type="entry name" value="S-adenosyl-L-methionine-dependent methyltransferases"/>
    <property type="match status" value="1"/>
</dbReference>
<dbReference type="InterPro" id="IPR029063">
    <property type="entry name" value="SAM-dependent_MTases_sf"/>
</dbReference>
<reference evidence="2 3" key="1">
    <citation type="submission" date="2020-10" db="EMBL/GenBank/DDBJ databases">
        <title>Haloactinobacterium sp. RN3S43, a bacterium isolated from saline soil.</title>
        <authorList>
            <person name="Sun J.-Q."/>
        </authorList>
    </citation>
    <scope>NUCLEOTIDE SEQUENCE [LARGE SCALE GENOMIC DNA]</scope>
    <source>
        <strain evidence="2 3">RN3S43</strain>
    </source>
</reference>
<dbReference type="Gene3D" id="3.40.50.150">
    <property type="entry name" value="Vaccinia Virus protein VP39"/>
    <property type="match status" value="1"/>
</dbReference>
<proteinExistence type="predicted"/>